<dbReference type="InterPro" id="IPR032689">
    <property type="entry name" value="TraG-D_C"/>
</dbReference>
<feature type="domain" description="TraD/TraG TraM recognition site" evidence="7">
    <location>
        <begin position="490"/>
        <end position="582"/>
    </location>
</feature>
<dbReference type="InterPro" id="IPR027417">
    <property type="entry name" value="P-loop_NTPase"/>
</dbReference>
<organism evidence="8 9">
    <name type="scientific">Saccharothrix longispora</name>
    <dbReference type="NCBI Taxonomy" id="33920"/>
    <lineage>
        <taxon>Bacteria</taxon>
        <taxon>Bacillati</taxon>
        <taxon>Actinomycetota</taxon>
        <taxon>Actinomycetes</taxon>
        <taxon>Pseudonocardiales</taxon>
        <taxon>Pseudonocardiaceae</taxon>
        <taxon>Saccharothrix</taxon>
    </lineage>
</organism>
<dbReference type="RefSeq" id="WP_310306470.1">
    <property type="nucleotide sequence ID" value="NZ_BAAAXB010000001.1"/>
</dbReference>
<evidence type="ECO:0000313" key="8">
    <source>
        <dbReference type="EMBL" id="MDR6593614.1"/>
    </source>
</evidence>
<dbReference type="SUPFAM" id="SSF52540">
    <property type="entry name" value="P-loop containing nucleoside triphosphate hydrolases"/>
    <property type="match status" value="1"/>
</dbReference>
<protein>
    <recommendedName>
        <fullName evidence="7">TraD/TraG TraM recognition site domain-containing protein</fullName>
    </recommendedName>
</protein>
<comment type="subcellular location">
    <subcellularLocation>
        <location evidence="1">Cell membrane</location>
        <topology evidence="1">Multi-pass membrane protein</topology>
    </subcellularLocation>
</comment>
<keyword evidence="2" id="KW-1003">Cell membrane</keyword>
<evidence type="ECO:0000259" key="7">
    <source>
        <dbReference type="Pfam" id="PF12696"/>
    </source>
</evidence>
<dbReference type="PANTHER" id="PTHR37937:SF1">
    <property type="entry name" value="CONJUGATIVE TRANSFER: DNA TRANSPORT"/>
    <property type="match status" value="1"/>
</dbReference>
<keyword evidence="4 6" id="KW-1133">Transmembrane helix</keyword>
<keyword evidence="9" id="KW-1185">Reference proteome</keyword>
<dbReference type="Proteomes" id="UP001268819">
    <property type="component" value="Unassembled WGS sequence"/>
</dbReference>
<dbReference type="CDD" id="cd01127">
    <property type="entry name" value="TrwB_TraG_TraD_VirD4"/>
    <property type="match status" value="1"/>
</dbReference>
<evidence type="ECO:0000256" key="6">
    <source>
        <dbReference type="SAM" id="Phobius"/>
    </source>
</evidence>
<accession>A0ABU1PSL7</accession>
<evidence type="ECO:0000256" key="5">
    <source>
        <dbReference type="ARBA" id="ARBA00023136"/>
    </source>
</evidence>
<evidence type="ECO:0000313" key="9">
    <source>
        <dbReference type="Proteomes" id="UP001268819"/>
    </source>
</evidence>
<name>A0ABU1PSL7_9PSEU</name>
<dbReference type="Gene3D" id="3.40.50.300">
    <property type="entry name" value="P-loop containing nucleotide triphosphate hydrolases"/>
    <property type="match status" value="1"/>
</dbReference>
<sequence length="672" mass="74339">MVILRRHRTTLEQRRRRAAGLLLALAGAIVTVWLATGLLAVLDGQGWRPPRLQLHSPVHGDDGLVGLPTYRPPAPTTTFGSTAPLTANVPEPVPAAPPHEIGTRWPVTIQWPVRPLPVATAALPLWAAWLAFVVAPVAGYRREGLASTREVRRALGRRQVRGKGRVTWPRSRWWTRLTMPTAAFGYRLGRPVRPWAPWVPLWAHFEHNIRILGRTGWGKTLRLLIPIIRDLPGPAMVLSIEPAVFTHTVLARQHRPTRPARAPWSQLPRHRRTYEYPVAAVDFSDPADRFTAGFPQVRWNPIDGCADFAVATRRAHALVAGSDTAGTQRRGSEDDVFFRNSAAEVLAAWLYAAALGGYGLDEITQWLSDTQHTTPRRVLAEHPHTDRTALLALTTHLSTRSDRTTSGVERYLALTINALISREGRAFCDVHPDRSFDMTGFVRDGGTVYVLADPDRVHRVRPLLSLFTAEMFIAARTAALAHPRSRLPVPFVAVLDELRHSVVVPNLPYVGNTMRKHGIHYLYSVQSSSQEDELYGAQADSLRASAGITLVGGLDMTVAPELTTRAGNAALVERARERGGDQVTRVDSLPVSEQQRLADGRAVIAPRGSGLFIASAPTIHQRLRLRRRIHREVDAVDAIVREARSREHSRARAAMDAADARATFNQPGNTQP</sequence>
<feature type="transmembrane region" description="Helical" evidence="6">
    <location>
        <begin position="21"/>
        <end position="42"/>
    </location>
</feature>
<keyword evidence="5 6" id="KW-0472">Membrane</keyword>
<reference evidence="8 9" key="1">
    <citation type="submission" date="2023-07" db="EMBL/GenBank/DDBJ databases">
        <title>Sequencing the genomes of 1000 actinobacteria strains.</title>
        <authorList>
            <person name="Klenk H.-P."/>
        </authorList>
    </citation>
    <scope>NUCLEOTIDE SEQUENCE [LARGE SCALE GENOMIC DNA]</scope>
    <source>
        <strain evidence="8 9">DSM 43749</strain>
    </source>
</reference>
<proteinExistence type="predicted"/>
<comment type="caution">
    <text evidence="8">The sequence shown here is derived from an EMBL/GenBank/DDBJ whole genome shotgun (WGS) entry which is preliminary data.</text>
</comment>
<dbReference type="EMBL" id="JAVDSG010000001">
    <property type="protein sequence ID" value="MDR6593614.1"/>
    <property type="molecule type" value="Genomic_DNA"/>
</dbReference>
<dbReference type="PANTHER" id="PTHR37937">
    <property type="entry name" value="CONJUGATIVE TRANSFER: DNA TRANSPORT"/>
    <property type="match status" value="1"/>
</dbReference>
<evidence type="ECO:0000256" key="1">
    <source>
        <dbReference type="ARBA" id="ARBA00004651"/>
    </source>
</evidence>
<evidence type="ECO:0000256" key="4">
    <source>
        <dbReference type="ARBA" id="ARBA00022989"/>
    </source>
</evidence>
<dbReference type="InterPro" id="IPR051539">
    <property type="entry name" value="T4SS-coupling_protein"/>
</dbReference>
<evidence type="ECO:0000256" key="3">
    <source>
        <dbReference type="ARBA" id="ARBA00022692"/>
    </source>
</evidence>
<dbReference type="Pfam" id="PF12696">
    <property type="entry name" value="TraG-D_C"/>
    <property type="match status" value="1"/>
</dbReference>
<keyword evidence="3 6" id="KW-0812">Transmembrane</keyword>
<gene>
    <name evidence="8" type="ORF">J2S66_001998</name>
</gene>
<evidence type="ECO:0000256" key="2">
    <source>
        <dbReference type="ARBA" id="ARBA00022475"/>
    </source>
</evidence>